<dbReference type="EMBL" id="WLXI01000054">
    <property type="protein sequence ID" value="MTD02216.1"/>
    <property type="molecule type" value="Genomic_DNA"/>
</dbReference>
<sequence length="118" mass="13474">MNGYIGLLIIVIASILGVVFLKWLFTKTYRSAFSDKARQESGFTYIIHFKDLDEIPQFWENEILKDKISIISENKKGTTYTVSSKFNDQKLKTSLMTLYDLRADQVSVTSSVMFTGAL</sequence>
<reference evidence="1 2" key="1">
    <citation type="submission" date="2019-11" db="EMBL/GenBank/DDBJ databases">
        <title>Streptococcus uberis isolated from clinical mastitis cases on a southeastern Queensland dairy.</title>
        <authorList>
            <person name="Workentine M.L."/>
            <person name="Price R."/>
            <person name="Olchowy T."/>
        </authorList>
    </citation>
    <scope>NUCLEOTIDE SEQUENCE [LARGE SCALE GENOMIC DNA]</scope>
    <source>
        <strain evidence="1 2">OLC4459-A17</strain>
    </source>
</reference>
<dbReference type="Proteomes" id="UP000483839">
    <property type="component" value="Unassembled WGS sequence"/>
</dbReference>
<dbReference type="RefSeq" id="WP_046389556.1">
    <property type="nucleotide sequence ID" value="NZ_JADFAY010000001.1"/>
</dbReference>
<protein>
    <submittedName>
        <fullName evidence="1">Uncharacterized protein</fullName>
    </submittedName>
</protein>
<evidence type="ECO:0000313" key="1">
    <source>
        <dbReference type="EMBL" id="MTD02216.1"/>
    </source>
</evidence>
<accession>A0A6L6GBW7</accession>
<gene>
    <name evidence="1" type="ORF">GKS16_08045</name>
</gene>
<name>A0A6L6GBW7_STRUB</name>
<proteinExistence type="predicted"/>
<comment type="caution">
    <text evidence="1">The sequence shown here is derived from an EMBL/GenBank/DDBJ whole genome shotgun (WGS) entry which is preliminary data.</text>
</comment>
<evidence type="ECO:0000313" key="2">
    <source>
        <dbReference type="Proteomes" id="UP000483839"/>
    </source>
</evidence>
<dbReference type="AlphaFoldDB" id="A0A6L6GBW7"/>
<organism evidence="1 2">
    <name type="scientific">Streptococcus uberis</name>
    <dbReference type="NCBI Taxonomy" id="1349"/>
    <lineage>
        <taxon>Bacteria</taxon>
        <taxon>Bacillati</taxon>
        <taxon>Bacillota</taxon>
        <taxon>Bacilli</taxon>
        <taxon>Lactobacillales</taxon>
        <taxon>Streptococcaceae</taxon>
        <taxon>Streptococcus</taxon>
    </lineage>
</organism>